<sequence>LYREVRIRRESIDKEGGKEWQNLKQLFLIRME</sequence>
<gene>
    <name evidence="1" type="ORF">LCGC14_2996380</name>
</gene>
<dbReference type="AlphaFoldDB" id="A0A0F8X294"/>
<dbReference type="EMBL" id="LAZR01061612">
    <property type="protein sequence ID" value="KKK63227.1"/>
    <property type="molecule type" value="Genomic_DNA"/>
</dbReference>
<proteinExistence type="predicted"/>
<accession>A0A0F8X294</accession>
<organism evidence="1">
    <name type="scientific">marine sediment metagenome</name>
    <dbReference type="NCBI Taxonomy" id="412755"/>
    <lineage>
        <taxon>unclassified sequences</taxon>
        <taxon>metagenomes</taxon>
        <taxon>ecological metagenomes</taxon>
    </lineage>
</organism>
<protein>
    <submittedName>
        <fullName evidence="1">Uncharacterized protein</fullName>
    </submittedName>
</protein>
<feature type="non-terminal residue" evidence="1">
    <location>
        <position position="1"/>
    </location>
</feature>
<comment type="caution">
    <text evidence="1">The sequence shown here is derived from an EMBL/GenBank/DDBJ whole genome shotgun (WGS) entry which is preliminary data.</text>
</comment>
<evidence type="ECO:0000313" key="1">
    <source>
        <dbReference type="EMBL" id="KKK63227.1"/>
    </source>
</evidence>
<reference evidence="1" key="1">
    <citation type="journal article" date="2015" name="Nature">
        <title>Complex archaea that bridge the gap between prokaryotes and eukaryotes.</title>
        <authorList>
            <person name="Spang A."/>
            <person name="Saw J.H."/>
            <person name="Jorgensen S.L."/>
            <person name="Zaremba-Niedzwiedzka K."/>
            <person name="Martijn J."/>
            <person name="Lind A.E."/>
            <person name="van Eijk R."/>
            <person name="Schleper C."/>
            <person name="Guy L."/>
            <person name="Ettema T.J."/>
        </authorList>
    </citation>
    <scope>NUCLEOTIDE SEQUENCE</scope>
</reference>
<name>A0A0F8X294_9ZZZZ</name>